<dbReference type="Proteomes" id="UP000000552">
    <property type="component" value="Chromosome"/>
</dbReference>
<sequence>MRRSSLRFSFRIVFRARMIRGPVASIRGGPSGADRGAAKRAPEAEAALAGDAAP</sequence>
<evidence type="ECO:0000313" key="2">
    <source>
        <dbReference type="EMBL" id="BAB48608.1"/>
    </source>
</evidence>
<dbReference type="EMBL" id="BA000012">
    <property type="protein sequence ID" value="BAB48608.1"/>
    <property type="molecule type" value="Genomic_DNA"/>
</dbReference>
<accession>Q98L55</accession>
<reference evidence="2 3" key="1">
    <citation type="journal article" date="2000" name="DNA Res.">
        <title>Complete genome structure of the nitrogen-fixing symbiotic bacterium Mesorhizobium loti.</title>
        <authorList>
            <person name="Kaneko T."/>
            <person name="Nakamura Y."/>
            <person name="Sato S."/>
            <person name="Asamizu E."/>
            <person name="Kato T."/>
            <person name="Sasamoto S."/>
            <person name="Watanabe A."/>
            <person name="Idesawa K."/>
            <person name="Ishikawa A."/>
            <person name="Kawashima K."/>
            <person name="Kimura T."/>
            <person name="Kishida Y."/>
            <person name="Kiyokawa C."/>
            <person name="Kohara M."/>
            <person name="Matsumoto M."/>
            <person name="Matsuno A."/>
            <person name="Mochizuki Y."/>
            <person name="Nakayama S."/>
            <person name="Nakazaki N."/>
            <person name="Shimpo S."/>
            <person name="Sugimoto M."/>
            <person name="Takeuchi C."/>
            <person name="Yamada M."/>
            <person name="Tabata S."/>
        </authorList>
    </citation>
    <scope>NUCLEOTIDE SEQUENCE [LARGE SCALE GENOMIC DNA]</scope>
    <source>
        <strain evidence="3">LMG 29417 / CECT 9101 / MAFF 303099</strain>
    </source>
</reference>
<dbReference type="KEGG" id="mlo:msl8599"/>
<feature type="region of interest" description="Disordered" evidence="1">
    <location>
        <begin position="24"/>
        <end position="54"/>
    </location>
</feature>
<name>Q98L55_RHILO</name>
<feature type="compositionally biased region" description="Low complexity" evidence="1">
    <location>
        <begin position="44"/>
        <end position="54"/>
    </location>
</feature>
<proteinExistence type="predicted"/>
<evidence type="ECO:0000313" key="3">
    <source>
        <dbReference type="Proteomes" id="UP000000552"/>
    </source>
</evidence>
<gene>
    <name evidence="2" type="ordered locus">msl8599</name>
</gene>
<dbReference type="AlphaFoldDB" id="Q98L55"/>
<protein>
    <submittedName>
        <fullName evidence="2">Msl8599 protein</fullName>
    </submittedName>
</protein>
<evidence type="ECO:0000256" key="1">
    <source>
        <dbReference type="SAM" id="MobiDB-lite"/>
    </source>
</evidence>
<dbReference type="HOGENOM" id="CLU_3047304_0_0_5"/>
<organism evidence="2 3">
    <name type="scientific">Mesorhizobium japonicum (strain LMG 29417 / CECT 9101 / MAFF 303099)</name>
    <name type="common">Mesorhizobium loti (strain MAFF 303099)</name>
    <dbReference type="NCBI Taxonomy" id="266835"/>
    <lineage>
        <taxon>Bacteria</taxon>
        <taxon>Pseudomonadati</taxon>
        <taxon>Pseudomonadota</taxon>
        <taxon>Alphaproteobacteria</taxon>
        <taxon>Hyphomicrobiales</taxon>
        <taxon>Phyllobacteriaceae</taxon>
        <taxon>Mesorhizobium</taxon>
    </lineage>
</organism>